<keyword evidence="2" id="KW-1185">Reference proteome</keyword>
<organism evidence="1 2">
    <name type="scientific">Datura stramonium</name>
    <name type="common">Jimsonweed</name>
    <name type="synonym">Common thornapple</name>
    <dbReference type="NCBI Taxonomy" id="4076"/>
    <lineage>
        <taxon>Eukaryota</taxon>
        <taxon>Viridiplantae</taxon>
        <taxon>Streptophyta</taxon>
        <taxon>Embryophyta</taxon>
        <taxon>Tracheophyta</taxon>
        <taxon>Spermatophyta</taxon>
        <taxon>Magnoliopsida</taxon>
        <taxon>eudicotyledons</taxon>
        <taxon>Gunneridae</taxon>
        <taxon>Pentapetalae</taxon>
        <taxon>asterids</taxon>
        <taxon>lamiids</taxon>
        <taxon>Solanales</taxon>
        <taxon>Solanaceae</taxon>
        <taxon>Solanoideae</taxon>
        <taxon>Datureae</taxon>
        <taxon>Datura</taxon>
    </lineage>
</organism>
<evidence type="ECO:0000313" key="2">
    <source>
        <dbReference type="Proteomes" id="UP000823775"/>
    </source>
</evidence>
<accession>A0ABS8UW33</accession>
<name>A0ABS8UW33_DATST</name>
<proteinExistence type="predicted"/>
<sequence length="84" mass="9636">MEDISEHFLFNEGMHTTSWARILISKGPHLSIPNNEELKAQISFQELEILALKDELAKRMEELVSTGYIANLKAEIEKPSKNMH</sequence>
<protein>
    <submittedName>
        <fullName evidence="1">Uncharacterized protein</fullName>
    </submittedName>
</protein>
<comment type="caution">
    <text evidence="1">The sequence shown here is derived from an EMBL/GenBank/DDBJ whole genome shotgun (WGS) entry which is preliminary data.</text>
</comment>
<dbReference type="Proteomes" id="UP000823775">
    <property type="component" value="Unassembled WGS sequence"/>
</dbReference>
<gene>
    <name evidence="1" type="ORF">HAX54_023180</name>
</gene>
<dbReference type="EMBL" id="JACEIK010002807">
    <property type="protein sequence ID" value="MCD9638957.1"/>
    <property type="molecule type" value="Genomic_DNA"/>
</dbReference>
<reference evidence="1 2" key="1">
    <citation type="journal article" date="2021" name="BMC Genomics">
        <title>Datura genome reveals duplications of psychoactive alkaloid biosynthetic genes and high mutation rate following tissue culture.</title>
        <authorList>
            <person name="Rajewski A."/>
            <person name="Carter-House D."/>
            <person name="Stajich J."/>
            <person name="Litt A."/>
        </authorList>
    </citation>
    <scope>NUCLEOTIDE SEQUENCE [LARGE SCALE GENOMIC DNA]</scope>
    <source>
        <strain evidence="1">AR-01</strain>
    </source>
</reference>
<evidence type="ECO:0000313" key="1">
    <source>
        <dbReference type="EMBL" id="MCD9638957.1"/>
    </source>
</evidence>